<feature type="region of interest" description="Disordered" evidence="2">
    <location>
        <begin position="251"/>
        <end position="286"/>
    </location>
</feature>
<keyword evidence="1" id="KW-0472">Membrane</keyword>
<feature type="domain" description="MHYT" evidence="3">
    <location>
        <begin position="13"/>
        <end position="202"/>
    </location>
</feature>
<comment type="caution">
    <text evidence="4">The sequence shown here is derived from an EMBL/GenBank/DDBJ whole genome shotgun (WGS) entry which is preliminary data.</text>
</comment>
<evidence type="ECO:0000259" key="3">
    <source>
        <dbReference type="PROSITE" id="PS50924"/>
    </source>
</evidence>
<evidence type="ECO:0000256" key="2">
    <source>
        <dbReference type="SAM" id="MobiDB-lite"/>
    </source>
</evidence>
<feature type="transmembrane region" description="Helical" evidence="1">
    <location>
        <begin position="85"/>
        <end position="106"/>
    </location>
</feature>
<sequence>MLAAEVPAEDFTYGLITPVFAFLMAVVGSALGLRCTTRALSSERNRRPGWLALGALAIGTGIFTMHFIAMMGFTVPSMNLTYDLGITYASLAVAVGVVGVGVFLVGYAPRSNLTLAAGGVITGLGVAAMHYMGMAGMDMAGVMRFDTVTVGISVAIAVVAATVALWFAVNVSGFAASLGASAIMGVAVTGMHYAGMAAVSVHTHGAATTGGGHAQVEILMPALVVPIVVLVFVGLFVGLDPMTVQDIHERMNQDDKDGTGDAGRGGARPAARVEPRATGAGPGAVR</sequence>
<dbReference type="Pfam" id="PF03707">
    <property type="entry name" value="MHYT"/>
    <property type="match status" value="2"/>
</dbReference>
<feature type="transmembrane region" description="Helical" evidence="1">
    <location>
        <begin position="218"/>
        <end position="239"/>
    </location>
</feature>
<gene>
    <name evidence="4" type="ORF">HCN56_11535</name>
</gene>
<feature type="transmembrane region" description="Helical" evidence="1">
    <location>
        <begin position="113"/>
        <end position="133"/>
    </location>
</feature>
<proteinExistence type="predicted"/>
<dbReference type="AlphaFoldDB" id="A0A7X6HZ22"/>
<dbReference type="PROSITE" id="PS50924">
    <property type="entry name" value="MHYT"/>
    <property type="match status" value="1"/>
</dbReference>
<feature type="transmembrane region" description="Helical" evidence="1">
    <location>
        <begin position="148"/>
        <end position="169"/>
    </location>
</feature>
<dbReference type="InterPro" id="IPR005330">
    <property type="entry name" value="MHYT_dom"/>
</dbReference>
<dbReference type="PANTHER" id="PTHR35152">
    <property type="entry name" value="DOMAIN SIGNALLING PROTEIN, PUTATIVE (AFU_ORTHOLOGUE AFUA_5G11310)-RELATED"/>
    <property type="match status" value="1"/>
</dbReference>
<dbReference type="GO" id="GO:0016020">
    <property type="term" value="C:membrane"/>
    <property type="evidence" value="ECO:0007669"/>
    <property type="project" value="UniProtKB-UniRule"/>
</dbReference>
<reference evidence="4 5" key="1">
    <citation type="submission" date="2020-03" db="EMBL/GenBank/DDBJ databases">
        <title>Draft genome of Streptomyces sp. ventii, isolated from the Axial Seamount in the Pacific Ocean, and resequencing of the two type strains Streptomyces lonarensis strain NCL 716 and Streptomyces bohaiensis strain 11A07.</title>
        <authorList>
            <person name="Loughran R.M."/>
            <person name="Pfannmuller K.M."/>
            <person name="Wasson B.J."/>
            <person name="Deadmond M.C."/>
            <person name="Paddock B.E."/>
            <person name="Koyack M.J."/>
            <person name="Gallegos D.A."/>
            <person name="Mitchell E.A."/>
            <person name="Ushijima B."/>
            <person name="Saw J.H."/>
            <person name="Mcphail K.L."/>
            <person name="Videau P."/>
        </authorList>
    </citation>
    <scope>NUCLEOTIDE SEQUENCE [LARGE SCALE GENOMIC DNA]</scope>
    <source>
        <strain evidence="4 5">NCL716</strain>
    </source>
</reference>
<accession>A0A7X6HZ22</accession>
<protein>
    <recommendedName>
        <fullName evidence="3">MHYT domain-containing protein</fullName>
    </recommendedName>
</protein>
<feature type="transmembrane region" description="Helical" evidence="1">
    <location>
        <begin position="176"/>
        <end position="198"/>
    </location>
</feature>
<dbReference type="Proteomes" id="UP000578686">
    <property type="component" value="Unassembled WGS sequence"/>
</dbReference>
<dbReference type="EMBL" id="JAAVJD010000070">
    <property type="protein sequence ID" value="NJQ06196.1"/>
    <property type="molecule type" value="Genomic_DNA"/>
</dbReference>
<evidence type="ECO:0000256" key="1">
    <source>
        <dbReference type="PROSITE-ProRule" id="PRU00244"/>
    </source>
</evidence>
<evidence type="ECO:0000313" key="5">
    <source>
        <dbReference type="Proteomes" id="UP000578686"/>
    </source>
</evidence>
<dbReference type="PANTHER" id="PTHR35152:SF1">
    <property type="entry name" value="DOMAIN SIGNALLING PROTEIN, PUTATIVE (AFU_ORTHOLOGUE AFUA_5G11310)-RELATED"/>
    <property type="match status" value="1"/>
</dbReference>
<keyword evidence="1" id="KW-1133">Transmembrane helix</keyword>
<organism evidence="4 5">
    <name type="scientific">Streptomyces lonarensis</name>
    <dbReference type="NCBI Taxonomy" id="700599"/>
    <lineage>
        <taxon>Bacteria</taxon>
        <taxon>Bacillati</taxon>
        <taxon>Actinomycetota</taxon>
        <taxon>Actinomycetes</taxon>
        <taxon>Kitasatosporales</taxon>
        <taxon>Streptomycetaceae</taxon>
        <taxon>Streptomyces</taxon>
    </lineage>
</organism>
<keyword evidence="5" id="KW-1185">Reference proteome</keyword>
<evidence type="ECO:0000313" key="4">
    <source>
        <dbReference type="EMBL" id="NJQ06196.1"/>
    </source>
</evidence>
<feature type="transmembrane region" description="Helical" evidence="1">
    <location>
        <begin position="49"/>
        <end position="73"/>
    </location>
</feature>
<feature type="transmembrane region" description="Helical" evidence="1">
    <location>
        <begin position="12"/>
        <end position="37"/>
    </location>
</feature>
<keyword evidence="1" id="KW-0812">Transmembrane</keyword>
<name>A0A7X6HZ22_9ACTN</name>